<evidence type="ECO:0000313" key="2">
    <source>
        <dbReference type="EMBL" id="GGJ97146.1"/>
    </source>
</evidence>
<feature type="region of interest" description="Disordered" evidence="1">
    <location>
        <begin position="1"/>
        <end position="22"/>
    </location>
</feature>
<evidence type="ECO:0000313" key="3">
    <source>
        <dbReference type="Proteomes" id="UP000660265"/>
    </source>
</evidence>
<organism evidence="2 3">
    <name type="scientific">Streptomyces camponoticapitis</name>
    <dbReference type="NCBI Taxonomy" id="1616125"/>
    <lineage>
        <taxon>Bacteria</taxon>
        <taxon>Bacillati</taxon>
        <taxon>Actinomycetota</taxon>
        <taxon>Actinomycetes</taxon>
        <taxon>Kitasatosporales</taxon>
        <taxon>Streptomycetaceae</taxon>
        <taxon>Streptomyces</taxon>
    </lineage>
</organism>
<dbReference type="EMBL" id="BMMV01000008">
    <property type="protein sequence ID" value="GGJ97146.1"/>
    <property type="molecule type" value="Genomic_DNA"/>
</dbReference>
<gene>
    <name evidence="2" type="ORF">GCM10011583_30830</name>
</gene>
<protein>
    <submittedName>
        <fullName evidence="2">Uncharacterized protein</fullName>
    </submittedName>
</protein>
<evidence type="ECO:0000256" key="1">
    <source>
        <dbReference type="SAM" id="MobiDB-lite"/>
    </source>
</evidence>
<reference evidence="3" key="1">
    <citation type="journal article" date="2019" name="Int. J. Syst. Evol. Microbiol.">
        <title>The Global Catalogue of Microorganisms (GCM) 10K type strain sequencing project: providing services to taxonomists for standard genome sequencing and annotation.</title>
        <authorList>
            <consortium name="The Broad Institute Genomics Platform"/>
            <consortium name="The Broad Institute Genome Sequencing Center for Infectious Disease"/>
            <person name="Wu L."/>
            <person name="Ma J."/>
        </authorList>
    </citation>
    <scope>NUCLEOTIDE SEQUENCE [LARGE SCALE GENOMIC DNA]</scope>
    <source>
        <strain evidence="3">CGMCC 4.7275</strain>
    </source>
</reference>
<accession>A0ABQ2E981</accession>
<dbReference type="Proteomes" id="UP000660265">
    <property type="component" value="Unassembled WGS sequence"/>
</dbReference>
<proteinExistence type="predicted"/>
<name>A0ABQ2E981_9ACTN</name>
<keyword evidence="3" id="KW-1185">Reference proteome</keyword>
<comment type="caution">
    <text evidence="2">The sequence shown here is derived from an EMBL/GenBank/DDBJ whole genome shotgun (WGS) entry which is preliminary data.</text>
</comment>
<sequence length="203" mass="22669">MTARGPRGPILAPPHTPVSGHEPFSGLEATLLDFWRFAMSDLRTNTVRGYLAEFLVARAMGALATRVEWDSYDVLSPENIRIEVKAGGYVQAWTQTRPSGNPSWDIPQTIPFDPETGKYLPEAQRGFQADVYVFAVHEARTHADYEALNLAQWTFHVLDRAQIEAMPRGVRNQALATFQRVREAARGVAYEALPAEVRKSAES</sequence>